<dbReference type="AlphaFoldDB" id="A0A8T0Y4C8"/>
<evidence type="ECO:0000313" key="2">
    <source>
        <dbReference type="EMBL" id="KAG2837229.1"/>
    </source>
</evidence>
<dbReference type="Proteomes" id="UP000735874">
    <property type="component" value="Unassembled WGS sequence"/>
</dbReference>
<feature type="region of interest" description="Disordered" evidence="1">
    <location>
        <begin position="172"/>
        <end position="231"/>
    </location>
</feature>
<reference evidence="2" key="1">
    <citation type="submission" date="2018-10" db="EMBL/GenBank/DDBJ databases">
        <title>Effector identification in a new, highly contiguous assembly of the strawberry crown rot pathogen Phytophthora cactorum.</title>
        <authorList>
            <person name="Armitage A.D."/>
            <person name="Nellist C.F."/>
            <person name="Bates H."/>
            <person name="Vickerstaff R.J."/>
            <person name="Harrison R.J."/>
        </authorList>
    </citation>
    <scope>NUCLEOTIDE SEQUENCE</scope>
    <source>
        <strain evidence="2">15-7</strain>
    </source>
</reference>
<accession>A0A8T0Y4C8</accession>
<name>A0A8T0Y4C8_9STRA</name>
<evidence type="ECO:0000256" key="1">
    <source>
        <dbReference type="SAM" id="MobiDB-lite"/>
    </source>
</evidence>
<sequence>MGKIAAKTTKLVATVGRSVDVEGSEDDDSEVEDNDLGYNGDWSEEVAESESSVKAVRVSGARCAAWPSLRDDSLAMDEVLARCLAWIETNDWIGLFNTRLGCQTTREKLWAGRNHPTKAGSIAQAVEETVSLLLAMGLDRLSYPPEFNLREWSAAKAGAELREFEIDGSYADRGGQRSGRDTCGRRLSNHRSGYSSDSDDSFGSDDSFDSEDSFDSDDLLEDDDDIWDKIDDDPRVELDRQMKALGNVDNMF</sequence>
<protein>
    <submittedName>
        <fullName evidence="2">Uncharacterized protein</fullName>
    </submittedName>
</protein>
<dbReference type="EMBL" id="RCMG01001070">
    <property type="protein sequence ID" value="KAG2837229.1"/>
    <property type="molecule type" value="Genomic_DNA"/>
</dbReference>
<feature type="compositionally biased region" description="Acidic residues" evidence="1">
    <location>
        <begin position="197"/>
        <end position="226"/>
    </location>
</feature>
<comment type="caution">
    <text evidence="2">The sequence shown here is derived from an EMBL/GenBank/DDBJ whole genome shotgun (WGS) entry which is preliminary data.</text>
</comment>
<feature type="region of interest" description="Disordered" evidence="1">
    <location>
        <begin position="18"/>
        <end position="40"/>
    </location>
</feature>
<feature type="compositionally biased region" description="Acidic residues" evidence="1">
    <location>
        <begin position="22"/>
        <end position="35"/>
    </location>
</feature>
<gene>
    <name evidence="2" type="ORF">PC113_g19876</name>
</gene>
<organism evidence="2 3">
    <name type="scientific">Phytophthora cactorum</name>
    <dbReference type="NCBI Taxonomy" id="29920"/>
    <lineage>
        <taxon>Eukaryota</taxon>
        <taxon>Sar</taxon>
        <taxon>Stramenopiles</taxon>
        <taxon>Oomycota</taxon>
        <taxon>Peronosporomycetes</taxon>
        <taxon>Peronosporales</taxon>
        <taxon>Peronosporaceae</taxon>
        <taxon>Phytophthora</taxon>
    </lineage>
</organism>
<dbReference type="VEuPathDB" id="FungiDB:PC110_g22740"/>
<proteinExistence type="predicted"/>
<evidence type="ECO:0000313" key="3">
    <source>
        <dbReference type="Proteomes" id="UP000735874"/>
    </source>
</evidence>
<feature type="compositionally biased region" description="Basic and acidic residues" evidence="1">
    <location>
        <begin position="174"/>
        <end position="184"/>
    </location>
</feature>